<evidence type="ECO:0000313" key="1">
    <source>
        <dbReference type="EnsemblMetazoa" id="XP_020896780.1"/>
    </source>
</evidence>
<dbReference type="PANTHER" id="PTHR13223:SF2">
    <property type="entry name" value="ACIDIC FIBROBLAST GROWTH FACTOR INTRACELLULAR-BINDING PROTEIN"/>
    <property type="match status" value="1"/>
</dbReference>
<reference evidence="1" key="1">
    <citation type="submission" date="2022-11" db="UniProtKB">
        <authorList>
            <consortium name="EnsemblMetazoa"/>
        </authorList>
    </citation>
    <scope>IDENTIFICATION</scope>
</reference>
<dbReference type="AlphaFoldDB" id="A0A913X0H3"/>
<protein>
    <recommendedName>
        <fullName evidence="3">Acidic fibroblast growth factor intracellular-binding protein</fullName>
    </recommendedName>
</protein>
<evidence type="ECO:0008006" key="3">
    <source>
        <dbReference type="Google" id="ProtNLM"/>
    </source>
</evidence>
<dbReference type="GO" id="GO:0005634">
    <property type="term" value="C:nucleus"/>
    <property type="evidence" value="ECO:0007669"/>
    <property type="project" value="TreeGrafter"/>
</dbReference>
<dbReference type="PANTHER" id="PTHR13223">
    <property type="entry name" value="ACIDIC FIBROBLAST GROWTH FACTOR INTRACELLULAR BINDING PROTEIN"/>
    <property type="match status" value="1"/>
</dbReference>
<evidence type="ECO:0000313" key="2">
    <source>
        <dbReference type="Proteomes" id="UP000887567"/>
    </source>
</evidence>
<dbReference type="GeneID" id="110235647"/>
<keyword evidence="2" id="KW-1185">Reference proteome</keyword>
<dbReference type="KEGG" id="epa:110235647"/>
<accession>A0A913X0H3</accession>
<dbReference type="InterPro" id="IPR008614">
    <property type="entry name" value="FIBP"/>
</dbReference>
<name>A0A913X0H3_EXADI</name>
<sequence length="369" mass="42758">MEDISVFMMDPAHVDFDVYALWLKGLSETEASKLRMEDEKLIKYGATYNVVASDTSDHYRLFDMLAHFIQNPVMLSKQLMVQVSPGTQDELIQKYYEFDKEVIREILGKKLTGRQRKDLDDVCEKTRVSLKSCRRQFDNVKNVFRAIEESEGGSLSENIMKIFLLSEELAREYASIVFMATHRFETSKKRLLYLTFDDFSYCCAQMIEKWTVGTDENGSGQDVGETGAEFDRTFLQDLRDLKVFINDKEIAEEHRNLVCGALSMKGKTKLARNVESNFKNFCRALLNIAAALIHSKDMKDIFNDFVEKFIEPCKQVDWEQDDVEDFLTTLVSTCSQLESLGKNNNERLLPVYIRYTSVCQKCITRMYHT</sequence>
<dbReference type="RefSeq" id="XP_020896780.1">
    <property type="nucleotide sequence ID" value="XM_021041121.2"/>
</dbReference>
<dbReference type="OrthoDB" id="16955at2759"/>
<dbReference type="Pfam" id="PF05427">
    <property type="entry name" value="FIBP"/>
    <property type="match status" value="1"/>
</dbReference>
<organism evidence="1 2">
    <name type="scientific">Exaiptasia diaphana</name>
    <name type="common">Tropical sea anemone</name>
    <name type="synonym">Aiptasia pulchella</name>
    <dbReference type="NCBI Taxonomy" id="2652724"/>
    <lineage>
        <taxon>Eukaryota</taxon>
        <taxon>Metazoa</taxon>
        <taxon>Cnidaria</taxon>
        <taxon>Anthozoa</taxon>
        <taxon>Hexacorallia</taxon>
        <taxon>Actiniaria</taxon>
        <taxon>Aiptasiidae</taxon>
        <taxon>Exaiptasia</taxon>
    </lineage>
</organism>
<dbReference type="Proteomes" id="UP000887567">
    <property type="component" value="Unplaced"/>
</dbReference>
<dbReference type="OMA" id="MTVVTCC"/>
<dbReference type="EnsemblMetazoa" id="XM_021041121.2">
    <property type="protein sequence ID" value="XP_020896780.1"/>
    <property type="gene ID" value="LOC110235647"/>
</dbReference>
<proteinExistence type="predicted"/>